<evidence type="ECO:0000256" key="1">
    <source>
        <dbReference type="ARBA" id="ARBA00001936"/>
    </source>
</evidence>
<gene>
    <name evidence="8" type="ORF">CDAUBV1_LOCUS5667</name>
</gene>
<proteinExistence type="predicted"/>
<name>A0AAV2T9S3_CALDB</name>
<evidence type="ECO:0000256" key="6">
    <source>
        <dbReference type="ARBA" id="ARBA00023211"/>
    </source>
</evidence>
<evidence type="ECO:0000256" key="4">
    <source>
        <dbReference type="ARBA" id="ARBA00022801"/>
    </source>
</evidence>
<dbReference type="PANTHER" id="PTHR12992:SF11">
    <property type="entry name" value="MITOCHONDRIAL COENZYME A DIPHOSPHATASE NUDT8"/>
    <property type="match status" value="1"/>
</dbReference>
<dbReference type="EMBL" id="CAXLJL010000145">
    <property type="protein sequence ID" value="CAL5132829.1"/>
    <property type="molecule type" value="Genomic_DNA"/>
</dbReference>
<dbReference type="SUPFAM" id="SSF55811">
    <property type="entry name" value="Nudix"/>
    <property type="match status" value="1"/>
</dbReference>
<reference evidence="8" key="1">
    <citation type="submission" date="2024-06" db="EMBL/GenBank/DDBJ databases">
        <authorList>
            <person name="Liu X."/>
            <person name="Lenzi L."/>
            <person name="Haldenby T S."/>
            <person name="Uol C."/>
        </authorList>
    </citation>
    <scope>NUCLEOTIDE SEQUENCE</scope>
</reference>
<evidence type="ECO:0000256" key="5">
    <source>
        <dbReference type="ARBA" id="ARBA00022842"/>
    </source>
</evidence>
<keyword evidence="3" id="KW-0479">Metal-binding</keyword>
<dbReference type="Gene3D" id="3.90.79.10">
    <property type="entry name" value="Nucleoside Triphosphate Pyrophosphohydrolase"/>
    <property type="match status" value="1"/>
</dbReference>
<comment type="cofactor">
    <cofactor evidence="2">
        <name>Mg(2+)</name>
        <dbReference type="ChEBI" id="CHEBI:18420"/>
    </cofactor>
</comment>
<dbReference type="AlphaFoldDB" id="A0AAV2T9S3"/>
<keyword evidence="4" id="KW-0378">Hydrolase</keyword>
<dbReference type="Pfam" id="PF00293">
    <property type="entry name" value="NUDIX"/>
    <property type="match status" value="1"/>
</dbReference>
<sequence>MTFALQSVEPLSSSELFGPENRRRCIEKLKKIPGYRTFAKPRSVSAVLIPLCLVNSIPSMLFIRRPLTLRNHPGEIGFPGGRCDPDDAGDAIRTALRETEEEVGLSPESVDVWITMKCMNSRSTVYPVVGFCGELDLKLSPLEEGGDSIGSRLSPNPSEVSYCLARSISWLTNPNNIGYTEFRYFPSYFDPNIPIRSQEPGRTLPQDQQLHELRYTSPLFGSLVQTGSPGPRIWGLSAIVAYQVLHCLIPSGLFVSAPTGTRLSHLVRTS</sequence>
<protein>
    <recommendedName>
        <fullName evidence="7">Nudix hydrolase domain-containing protein</fullName>
    </recommendedName>
</protein>
<evidence type="ECO:0000256" key="2">
    <source>
        <dbReference type="ARBA" id="ARBA00001946"/>
    </source>
</evidence>
<dbReference type="InterPro" id="IPR045121">
    <property type="entry name" value="CoAse"/>
</dbReference>
<accession>A0AAV2T9S3</accession>
<comment type="cofactor">
    <cofactor evidence="1">
        <name>Mn(2+)</name>
        <dbReference type="ChEBI" id="CHEBI:29035"/>
    </cofactor>
</comment>
<keyword evidence="5" id="KW-0460">Magnesium</keyword>
<evidence type="ECO:0000256" key="3">
    <source>
        <dbReference type="ARBA" id="ARBA00022723"/>
    </source>
</evidence>
<organism evidence="8 9">
    <name type="scientific">Calicophoron daubneyi</name>
    <name type="common">Rumen fluke</name>
    <name type="synonym">Paramphistomum daubneyi</name>
    <dbReference type="NCBI Taxonomy" id="300641"/>
    <lineage>
        <taxon>Eukaryota</taxon>
        <taxon>Metazoa</taxon>
        <taxon>Spiralia</taxon>
        <taxon>Lophotrochozoa</taxon>
        <taxon>Platyhelminthes</taxon>
        <taxon>Trematoda</taxon>
        <taxon>Digenea</taxon>
        <taxon>Plagiorchiida</taxon>
        <taxon>Pronocephalata</taxon>
        <taxon>Paramphistomoidea</taxon>
        <taxon>Paramphistomidae</taxon>
        <taxon>Calicophoron</taxon>
    </lineage>
</organism>
<dbReference type="GO" id="GO:0010945">
    <property type="term" value="F:coenzyme A diphosphatase activity"/>
    <property type="evidence" value="ECO:0007669"/>
    <property type="project" value="InterPro"/>
</dbReference>
<dbReference type="InterPro" id="IPR000086">
    <property type="entry name" value="NUDIX_hydrolase_dom"/>
</dbReference>
<dbReference type="PANTHER" id="PTHR12992">
    <property type="entry name" value="NUDIX HYDROLASE"/>
    <property type="match status" value="1"/>
</dbReference>
<dbReference type="Proteomes" id="UP001497525">
    <property type="component" value="Unassembled WGS sequence"/>
</dbReference>
<dbReference type="PROSITE" id="PS51462">
    <property type="entry name" value="NUDIX"/>
    <property type="match status" value="1"/>
</dbReference>
<comment type="caution">
    <text evidence="8">The sequence shown here is derived from an EMBL/GenBank/DDBJ whole genome shotgun (WGS) entry which is preliminary data.</text>
</comment>
<feature type="domain" description="Nudix hydrolase" evidence="7">
    <location>
        <begin position="39"/>
        <end position="190"/>
    </location>
</feature>
<dbReference type="CDD" id="cd03426">
    <property type="entry name" value="NUDIX_CoAse_Nudt7"/>
    <property type="match status" value="1"/>
</dbReference>
<dbReference type="InterPro" id="IPR015797">
    <property type="entry name" value="NUDIX_hydrolase-like_dom_sf"/>
</dbReference>
<keyword evidence="6" id="KW-0464">Manganese</keyword>
<evidence type="ECO:0000313" key="8">
    <source>
        <dbReference type="EMBL" id="CAL5132829.1"/>
    </source>
</evidence>
<dbReference type="GO" id="GO:0046872">
    <property type="term" value="F:metal ion binding"/>
    <property type="evidence" value="ECO:0007669"/>
    <property type="project" value="UniProtKB-KW"/>
</dbReference>
<evidence type="ECO:0000313" key="9">
    <source>
        <dbReference type="Proteomes" id="UP001497525"/>
    </source>
</evidence>
<evidence type="ECO:0000259" key="7">
    <source>
        <dbReference type="PROSITE" id="PS51462"/>
    </source>
</evidence>